<dbReference type="EMBL" id="CAJVPY010052691">
    <property type="protein sequence ID" value="CAG8815533.1"/>
    <property type="molecule type" value="Genomic_DNA"/>
</dbReference>
<dbReference type="GO" id="GO:0003723">
    <property type="term" value="F:RNA binding"/>
    <property type="evidence" value="ECO:0007669"/>
    <property type="project" value="InterPro"/>
</dbReference>
<comment type="caution">
    <text evidence="2">The sequence shown here is derived from an EMBL/GenBank/DDBJ whole genome shotgun (WGS) entry which is preliminary data.</text>
</comment>
<dbReference type="SUPFAM" id="SSF52540">
    <property type="entry name" value="P-loop containing nucleoside triphosphate hydrolases"/>
    <property type="match status" value="1"/>
</dbReference>
<evidence type="ECO:0000259" key="1">
    <source>
        <dbReference type="Pfam" id="PF00910"/>
    </source>
</evidence>
<feature type="domain" description="Helicase superfamily 3 single-stranded DNA/RNA virus" evidence="1">
    <location>
        <begin position="57"/>
        <end position="131"/>
    </location>
</feature>
<proteinExistence type="predicted"/>
<evidence type="ECO:0000313" key="3">
    <source>
        <dbReference type="Proteomes" id="UP000789405"/>
    </source>
</evidence>
<feature type="non-terminal residue" evidence="2">
    <location>
        <position position="1"/>
    </location>
</feature>
<evidence type="ECO:0000313" key="2">
    <source>
        <dbReference type="EMBL" id="CAG8815533.1"/>
    </source>
</evidence>
<keyword evidence="3" id="KW-1185">Reference proteome</keyword>
<dbReference type="Gene3D" id="3.40.50.300">
    <property type="entry name" value="P-loop containing nucleotide triphosphate hydrolases"/>
    <property type="match status" value="1"/>
</dbReference>
<organism evidence="2 3">
    <name type="scientific">Dentiscutata erythropus</name>
    <dbReference type="NCBI Taxonomy" id="1348616"/>
    <lineage>
        <taxon>Eukaryota</taxon>
        <taxon>Fungi</taxon>
        <taxon>Fungi incertae sedis</taxon>
        <taxon>Mucoromycota</taxon>
        <taxon>Glomeromycotina</taxon>
        <taxon>Glomeromycetes</taxon>
        <taxon>Diversisporales</taxon>
        <taxon>Gigasporaceae</taxon>
        <taxon>Dentiscutata</taxon>
    </lineage>
</organism>
<accession>A0A9N9K998</accession>
<dbReference type="Proteomes" id="UP000789405">
    <property type="component" value="Unassembled WGS sequence"/>
</dbReference>
<dbReference type="InterPro" id="IPR000605">
    <property type="entry name" value="Helicase_SF3_ssDNA/RNA_vir"/>
</dbReference>
<feature type="non-terminal residue" evidence="2">
    <location>
        <position position="350"/>
    </location>
</feature>
<gene>
    <name evidence="2" type="ORF">DERYTH_LOCUS26125</name>
</gene>
<sequence>DLKNGTRYKDFLKNLNKFPTSVLDSVLGLKTISKDLDELENQLKYIPEKRFYPKNFLFYGDSHSGKTTIVEKLSLALVNNPTTIEEKKNKICQKAKDIEYLDEYKNHECIVTQELKFNTWDLKDLLKVTEADQVTIKQRAKKPIQVVSKFNLFTAQDSFDDLFSYRTRNFSRDAVYNMETKVALHRRFMESEGYMFRLSGKYKKNGRVKFTIKKLDPYSSGNIQDFIEGRFDIKFTEDTTLEEAKKFVYDEDIDNLYMKDDDVYLKKQVNINKILGGIITDVNYDESSFWVYNRYWNGDLPPNIIIPDNIESLHKNLREKLHWVEKKPINFIENNLELIVLDPQIESSTK</sequence>
<dbReference type="GO" id="GO:0003724">
    <property type="term" value="F:RNA helicase activity"/>
    <property type="evidence" value="ECO:0007669"/>
    <property type="project" value="InterPro"/>
</dbReference>
<reference evidence="2" key="1">
    <citation type="submission" date="2021-06" db="EMBL/GenBank/DDBJ databases">
        <authorList>
            <person name="Kallberg Y."/>
            <person name="Tangrot J."/>
            <person name="Rosling A."/>
        </authorList>
    </citation>
    <scope>NUCLEOTIDE SEQUENCE</scope>
    <source>
        <strain evidence="2">MA453B</strain>
    </source>
</reference>
<dbReference type="OrthoDB" id="2446286at2759"/>
<dbReference type="AlphaFoldDB" id="A0A9N9K998"/>
<dbReference type="InterPro" id="IPR027417">
    <property type="entry name" value="P-loop_NTPase"/>
</dbReference>
<name>A0A9N9K998_9GLOM</name>
<protein>
    <submittedName>
        <fullName evidence="2">10993_t:CDS:1</fullName>
    </submittedName>
</protein>
<dbReference type="Pfam" id="PF00910">
    <property type="entry name" value="RNA_helicase"/>
    <property type="match status" value="1"/>
</dbReference>